<gene>
    <name evidence="4" type="ORF">NDU88_001998</name>
</gene>
<reference evidence="4" key="1">
    <citation type="journal article" date="2022" name="bioRxiv">
        <title>Sequencing and chromosome-scale assembly of the giantPleurodeles waltlgenome.</title>
        <authorList>
            <person name="Brown T."/>
            <person name="Elewa A."/>
            <person name="Iarovenko S."/>
            <person name="Subramanian E."/>
            <person name="Araus A.J."/>
            <person name="Petzold A."/>
            <person name="Susuki M."/>
            <person name="Suzuki K.-i.T."/>
            <person name="Hayashi T."/>
            <person name="Toyoda A."/>
            <person name="Oliveira C."/>
            <person name="Osipova E."/>
            <person name="Leigh N.D."/>
            <person name="Simon A."/>
            <person name="Yun M.H."/>
        </authorList>
    </citation>
    <scope>NUCLEOTIDE SEQUENCE</scope>
    <source>
        <strain evidence="4">20211129_DDA</strain>
        <tissue evidence="4">Liver</tissue>
    </source>
</reference>
<accession>A0AAV7LJ24</accession>
<feature type="signal peptide" evidence="2">
    <location>
        <begin position="1"/>
        <end position="24"/>
    </location>
</feature>
<dbReference type="InterPro" id="IPR039809">
    <property type="entry name" value="Chemokine_b/g/d"/>
</dbReference>
<dbReference type="GO" id="GO:0005615">
    <property type="term" value="C:extracellular space"/>
    <property type="evidence" value="ECO:0007669"/>
    <property type="project" value="UniProtKB-KW"/>
</dbReference>
<dbReference type="SMART" id="SM00199">
    <property type="entry name" value="SCY"/>
    <property type="match status" value="1"/>
</dbReference>
<feature type="chain" id="PRO_5043865901" description="Chemokine interleukin-8-like domain-containing protein" evidence="2">
    <location>
        <begin position="25"/>
        <end position="101"/>
    </location>
</feature>
<evidence type="ECO:0000259" key="3">
    <source>
        <dbReference type="SMART" id="SM00199"/>
    </source>
</evidence>
<evidence type="ECO:0000313" key="5">
    <source>
        <dbReference type="Proteomes" id="UP001066276"/>
    </source>
</evidence>
<protein>
    <recommendedName>
        <fullName evidence="3">Chemokine interleukin-8-like domain-containing protein</fullName>
    </recommendedName>
</protein>
<comment type="caution">
    <text evidence="4">The sequence shown here is derived from an EMBL/GenBank/DDBJ whole genome shotgun (WGS) entry which is preliminary data.</text>
</comment>
<dbReference type="Proteomes" id="UP001066276">
    <property type="component" value="Chromosome 11"/>
</dbReference>
<dbReference type="Pfam" id="PF00048">
    <property type="entry name" value="IL8"/>
    <property type="match status" value="1"/>
</dbReference>
<name>A0AAV7LJ24_PLEWA</name>
<sequence>MSGPSTVLRISLLLAACAVILVSSDIGKEITCCTKVNKSKQNSNMIVKYEIQKESSHCVNAIIFTLHDGTSRCSDPKAKWVTLKMKELDRKKRSAVPSNRR</sequence>
<keyword evidence="5" id="KW-1185">Reference proteome</keyword>
<proteinExistence type="predicted"/>
<dbReference type="InterPro" id="IPR036048">
    <property type="entry name" value="Interleukin_8-like_sf"/>
</dbReference>
<dbReference type="GO" id="GO:0008009">
    <property type="term" value="F:chemokine activity"/>
    <property type="evidence" value="ECO:0007669"/>
    <property type="project" value="InterPro"/>
</dbReference>
<keyword evidence="1" id="KW-0202">Cytokine</keyword>
<dbReference type="PANTHER" id="PTHR12015">
    <property type="entry name" value="SMALL INDUCIBLE CYTOKINE A"/>
    <property type="match status" value="1"/>
</dbReference>
<evidence type="ECO:0000313" key="4">
    <source>
        <dbReference type="EMBL" id="KAJ1088843.1"/>
    </source>
</evidence>
<dbReference type="AlphaFoldDB" id="A0AAV7LJ24"/>
<dbReference type="EMBL" id="JANPWB010000015">
    <property type="protein sequence ID" value="KAJ1088843.1"/>
    <property type="molecule type" value="Genomic_DNA"/>
</dbReference>
<keyword evidence="2" id="KW-0732">Signal</keyword>
<dbReference type="InterPro" id="IPR001811">
    <property type="entry name" value="Chemokine_IL8-like_dom"/>
</dbReference>
<evidence type="ECO:0000256" key="2">
    <source>
        <dbReference type="SAM" id="SignalP"/>
    </source>
</evidence>
<feature type="domain" description="Chemokine interleukin-8-like" evidence="3">
    <location>
        <begin position="29"/>
        <end position="88"/>
    </location>
</feature>
<dbReference type="SUPFAM" id="SSF54117">
    <property type="entry name" value="Interleukin 8-like chemokines"/>
    <property type="match status" value="1"/>
</dbReference>
<dbReference type="Gene3D" id="2.40.50.40">
    <property type="match status" value="1"/>
</dbReference>
<organism evidence="4 5">
    <name type="scientific">Pleurodeles waltl</name>
    <name type="common">Iberian ribbed newt</name>
    <dbReference type="NCBI Taxonomy" id="8319"/>
    <lineage>
        <taxon>Eukaryota</taxon>
        <taxon>Metazoa</taxon>
        <taxon>Chordata</taxon>
        <taxon>Craniata</taxon>
        <taxon>Vertebrata</taxon>
        <taxon>Euteleostomi</taxon>
        <taxon>Amphibia</taxon>
        <taxon>Batrachia</taxon>
        <taxon>Caudata</taxon>
        <taxon>Salamandroidea</taxon>
        <taxon>Salamandridae</taxon>
        <taxon>Pleurodelinae</taxon>
        <taxon>Pleurodeles</taxon>
    </lineage>
</organism>
<evidence type="ECO:0000256" key="1">
    <source>
        <dbReference type="ARBA" id="ARBA00022514"/>
    </source>
</evidence>
<dbReference type="GO" id="GO:0006955">
    <property type="term" value="P:immune response"/>
    <property type="evidence" value="ECO:0007669"/>
    <property type="project" value="InterPro"/>
</dbReference>